<dbReference type="Proteomes" id="UP000887013">
    <property type="component" value="Unassembled WGS sequence"/>
</dbReference>
<sequence length="91" mass="9971">MDLSGNSSEEANKDSKKSKREDLTDLSDNDSKTKNSAPPSSGCENENDTVVTKTNPLPASVQSEENQANETEDSDGFTVVSKKKREYRQSL</sequence>
<reference evidence="2" key="1">
    <citation type="submission" date="2020-08" db="EMBL/GenBank/DDBJ databases">
        <title>Multicomponent nature underlies the extraordinary mechanical properties of spider dragline silk.</title>
        <authorList>
            <person name="Kono N."/>
            <person name="Nakamura H."/>
            <person name="Mori M."/>
            <person name="Yoshida Y."/>
            <person name="Ohtoshi R."/>
            <person name="Malay A.D."/>
            <person name="Moran D.A.P."/>
            <person name="Tomita M."/>
            <person name="Numata K."/>
            <person name="Arakawa K."/>
        </authorList>
    </citation>
    <scope>NUCLEOTIDE SEQUENCE</scope>
</reference>
<comment type="caution">
    <text evidence="2">The sequence shown here is derived from an EMBL/GenBank/DDBJ whole genome shotgun (WGS) entry which is preliminary data.</text>
</comment>
<dbReference type="AlphaFoldDB" id="A0A8X6UDA1"/>
<feature type="compositionally biased region" description="Basic and acidic residues" evidence="1">
    <location>
        <begin position="10"/>
        <end position="33"/>
    </location>
</feature>
<gene>
    <name evidence="2" type="ORF">NPIL_135101</name>
</gene>
<evidence type="ECO:0000313" key="2">
    <source>
        <dbReference type="EMBL" id="GFU19748.1"/>
    </source>
</evidence>
<proteinExistence type="predicted"/>
<evidence type="ECO:0000313" key="3">
    <source>
        <dbReference type="Proteomes" id="UP000887013"/>
    </source>
</evidence>
<feature type="compositionally biased region" description="Basic residues" evidence="1">
    <location>
        <begin position="81"/>
        <end position="91"/>
    </location>
</feature>
<name>A0A8X6UDA1_NEPPI</name>
<feature type="compositionally biased region" description="Polar residues" evidence="1">
    <location>
        <begin position="34"/>
        <end position="69"/>
    </location>
</feature>
<protein>
    <submittedName>
        <fullName evidence="2">Uncharacterized protein</fullName>
    </submittedName>
</protein>
<dbReference type="EMBL" id="BMAW01031122">
    <property type="protein sequence ID" value="GFU19748.1"/>
    <property type="molecule type" value="Genomic_DNA"/>
</dbReference>
<feature type="region of interest" description="Disordered" evidence="1">
    <location>
        <begin position="1"/>
        <end position="91"/>
    </location>
</feature>
<organism evidence="2 3">
    <name type="scientific">Nephila pilipes</name>
    <name type="common">Giant wood spider</name>
    <name type="synonym">Nephila maculata</name>
    <dbReference type="NCBI Taxonomy" id="299642"/>
    <lineage>
        <taxon>Eukaryota</taxon>
        <taxon>Metazoa</taxon>
        <taxon>Ecdysozoa</taxon>
        <taxon>Arthropoda</taxon>
        <taxon>Chelicerata</taxon>
        <taxon>Arachnida</taxon>
        <taxon>Araneae</taxon>
        <taxon>Araneomorphae</taxon>
        <taxon>Entelegynae</taxon>
        <taxon>Araneoidea</taxon>
        <taxon>Nephilidae</taxon>
        <taxon>Nephila</taxon>
    </lineage>
</organism>
<evidence type="ECO:0000256" key="1">
    <source>
        <dbReference type="SAM" id="MobiDB-lite"/>
    </source>
</evidence>
<accession>A0A8X6UDA1</accession>
<keyword evidence="3" id="KW-1185">Reference proteome</keyword>